<proteinExistence type="predicted"/>
<dbReference type="Proteomes" id="UP001058353">
    <property type="component" value="Chromosome"/>
</dbReference>
<name>A0AAN1Y3Y3_9ENTR</name>
<evidence type="ECO:0000313" key="1">
    <source>
        <dbReference type="EMBL" id="BDO12692.1"/>
    </source>
</evidence>
<reference evidence="1" key="1">
    <citation type="submission" date="2022-07" db="EMBL/GenBank/DDBJ databases">
        <title>Complete genome sequence of carbapenem-resistant Klebsiella spp. in Japan.</title>
        <authorList>
            <person name="Maehana S."/>
            <person name="Suzuki M."/>
            <person name="Kitasato H."/>
        </authorList>
    </citation>
    <scope>NUCLEOTIDE SEQUENCE</scope>
    <source>
        <strain evidence="1">KAM644</strain>
    </source>
</reference>
<sequence length="124" mass="14800">MVEYISATINGLWECYLSWSKQKRELTISKLEALSNLLIDNRAYLRDFAHQGIKDAQKELELAKEWRRVGLLFQDISPELSYLCEQKSDYWIYSDRYTKRKVNELGITIRNLEHKLRMAKENLL</sequence>
<organism evidence="1 2">
    <name type="scientific">Klebsiella quasipneumoniae subsp. quasipneumoniae</name>
    <dbReference type="NCBI Taxonomy" id="1667327"/>
    <lineage>
        <taxon>Bacteria</taxon>
        <taxon>Pseudomonadati</taxon>
        <taxon>Pseudomonadota</taxon>
        <taxon>Gammaproteobacteria</taxon>
        <taxon>Enterobacterales</taxon>
        <taxon>Enterobacteriaceae</taxon>
        <taxon>Klebsiella/Raoultella group</taxon>
        <taxon>Klebsiella</taxon>
        <taxon>Klebsiella pneumoniae complex</taxon>
    </lineage>
</organism>
<accession>A0AAN1Y3Y3</accession>
<gene>
    <name evidence="1" type="ORF">KAM644c_17580</name>
</gene>
<dbReference type="AlphaFoldDB" id="A0AAN1Y3Y3"/>
<protein>
    <submittedName>
        <fullName evidence="1">Uncharacterized protein</fullName>
    </submittedName>
</protein>
<dbReference type="EMBL" id="AP026407">
    <property type="protein sequence ID" value="BDO12692.1"/>
    <property type="molecule type" value="Genomic_DNA"/>
</dbReference>
<evidence type="ECO:0000313" key="2">
    <source>
        <dbReference type="Proteomes" id="UP001058353"/>
    </source>
</evidence>